<dbReference type="PANTHER" id="PTHR33543:SF10">
    <property type="entry name" value="METALLOTHIONEIN-LIKE PROTEIN"/>
    <property type="match status" value="1"/>
</dbReference>
<comment type="caution">
    <text evidence="6">The sequence shown here is derived from an EMBL/GenBank/DDBJ whole genome shotgun (WGS) entry which is preliminary data.</text>
</comment>
<protein>
    <recommendedName>
        <fullName evidence="5">Metallothionein-like protein</fullName>
    </recommendedName>
</protein>
<evidence type="ECO:0000256" key="1">
    <source>
        <dbReference type="ARBA" id="ARBA00002568"/>
    </source>
</evidence>
<feature type="non-terminal residue" evidence="6">
    <location>
        <position position="1"/>
    </location>
</feature>
<sequence>INCSEDNSNQAININCCLQKILVSENMSSCGCGSSCNCGDSCKCSKRSSGLSYSEMETTETVILGVGPAKIQFDVSENMSSCGCGSSCNCGDSCKCNKRSSGLSYSEMETTETVILGVGPAKIQFDGAEMSVAAEDGGCKCGDSCTCDPCNCK</sequence>
<proteinExistence type="inferred from homology"/>
<evidence type="ECO:0000313" key="7">
    <source>
        <dbReference type="Proteomes" id="UP001058974"/>
    </source>
</evidence>
<accession>A0A9D4VWU6</accession>
<keyword evidence="3 5" id="KW-0479">Metal-binding</keyword>
<evidence type="ECO:0000256" key="3">
    <source>
        <dbReference type="ARBA" id="ARBA00022723"/>
    </source>
</evidence>
<evidence type="ECO:0000313" key="6">
    <source>
        <dbReference type="EMBL" id="KAI5391769.1"/>
    </source>
</evidence>
<comment type="similarity">
    <text evidence="2 5">Belongs to the metallothionein superfamily. Type 15 family.</text>
</comment>
<evidence type="ECO:0000256" key="4">
    <source>
        <dbReference type="ARBA" id="ARBA00022851"/>
    </source>
</evidence>
<dbReference type="Pfam" id="PF01439">
    <property type="entry name" value="Metallothio_2"/>
    <property type="match status" value="2"/>
</dbReference>
<keyword evidence="7" id="KW-1185">Reference proteome</keyword>
<evidence type="ECO:0000256" key="5">
    <source>
        <dbReference type="RuleBase" id="RU369052"/>
    </source>
</evidence>
<dbReference type="Proteomes" id="UP001058974">
    <property type="component" value="Chromosome 7"/>
</dbReference>
<dbReference type="InterPro" id="IPR000347">
    <property type="entry name" value="Metalthion_15p"/>
</dbReference>
<name>A0A9D4VWU6_PEA</name>
<comment type="function">
    <text evidence="1 5">Metallothioneins have a high content of cysteine residues that bind various heavy metals.</text>
</comment>
<organism evidence="6 7">
    <name type="scientific">Pisum sativum</name>
    <name type="common">Garden pea</name>
    <name type="synonym">Lathyrus oleraceus</name>
    <dbReference type="NCBI Taxonomy" id="3888"/>
    <lineage>
        <taxon>Eukaryota</taxon>
        <taxon>Viridiplantae</taxon>
        <taxon>Streptophyta</taxon>
        <taxon>Embryophyta</taxon>
        <taxon>Tracheophyta</taxon>
        <taxon>Spermatophyta</taxon>
        <taxon>Magnoliopsida</taxon>
        <taxon>eudicotyledons</taxon>
        <taxon>Gunneridae</taxon>
        <taxon>Pentapetalae</taxon>
        <taxon>rosids</taxon>
        <taxon>fabids</taxon>
        <taxon>Fabales</taxon>
        <taxon>Fabaceae</taxon>
        <taxon>Papilionoideae</taxon>
        <taxon>50 kb inversion clade</taxon>
        <taxon>NPAAA clade</taxon>
        <taxon>Hologalegina</taxon>
        <taxon>IRL clade</taxon>
        <taxon>Fabeae</taxon>
        <taxon>Lathyrus</taxon>
    </lineage>
</organism>
<dbReference type="Gramene" id="Psat07G0654300-T1">
    <property type="protein sequence ID" value="KAI5391769.1"/>
    <property type="gene ID" value="KIW84_076543"/>
</dbReference>
<evidence type="ECO:0000256" key="2">
    <source>
        <dbReference type="ARBA" id="ARBA00005802"/>
    </source>
</evidence>
<dbReference type="AlphaFoldDB" id="A0A9D4VWU6"/>
<gene>
    <name evidence="6" type="ORF">KIW84_076543</name>
</gene>
<dbReference type="EMBL" id="JAMSHJ010000007">
    <property type="protein sequence ID" value="KAI5391769.1"/>
    <property type="molecule type" value="Genomic_DNA"/>
</dbReference>
<dbReference type="PANTHER" id="PTHR33543">
    <property type="entry name" value="METALLOTHIONEIN-LIKE PROTEIN 2A"/>
    <property type="match status" value="1"/>
</dbReference>
<dbReference type="GO" id="GO:0046872">
    <property type="term" value="F:metal ion binding"/>
    <property type="evidence" value="ECO:0007669"/>
    <property type="project" value="UniProtKB-UniRule"/>
</dbReference>
<keyword evidence="4 5" id="KW-0480">Metal-thiolate cluster</keyword>
<reference evidence="6 7" key="1">
    <citation type="journal article" date="2022" name="Nat. Genet.">
        <title>Improved pea reference genome and pan-genome highlight genomic features and evolutionary characteristics.</title>
        <authorList>
            <person name="Yang T."/>
            <person name="Liu R."/>
            <person name="Luo Y."/>
            <person name="Hu S."/>
            <person name="Wang D."/>
            <person name="Wang C."/>
            <person name="Pandey M.K."/>
            <person name="Ge S."/>
            <person name="Xu Q."/>
            <person name="Li N."/>
            <person name="Li G."/>
            <person name="Huang Y."/>
            <person name="Saxena R.K."/>
            <person name="Ji Y."/>
            <person name="Li M."/>
            <person name="Yan X."/>
            <person name="He Y."/>
            <person name="Liu Y."/>
            <person name="Wang X."/>
            <person name="Xiang C."/>
            <person name="Varshney R.K."/>
            <person name="Ding H."/>
            <person name="Gao S."/>
            <person name="Zong X."/>
        </authorList>
    </citation>
    <scope>NUCLEOTIDE SEQUENCE [LARGE SCALE GENOMIC DNA]</scope>
    <source>
        <strain evidence="6 7">cv. Zhongwan 6</strain>
    </source>
</reference>